<organism evidence="1 2">
    <name type="scientific">Methylocystis iwaonis</name>
    <dbReference type="NCBI Taxonomy" id="2885079"/>
    <lineage>
        <taxon>Bacteria</taxon>
        <taxon>Pseudomonadati</taxon>
        <taxon>Pseudomonadota</taxon>
        <taxon>Alphaproteobacteria</taxon>
        <taxon>Hyphomicrobiales</taxon>
        <taxon>Methylocystaceae</taxon>
        <taxon>Methylocystis</taxon>
    </lineage>
</organism>
<evidence type="ECO:0000313" key="1">
    <source>
        <dbReference type="EMBL" id="BDV36235.1"/>
    </source>
</evidence>
<dbReference type="Proteomes" id="UP001317629">
    <property type="component" value="Plasmid pSS37A-Re-1"/>
</dbReference>
<dbReference type="EMBL" id="AP027143">
    <property type="protein sequence ID" value="BDV36235.1"/>
    <property type="molecule type" value="Genomic_DNA"/>
</dbReference>
<name>A0ABM8EDZ4_9HYPH</name>
<evidence type="ECO:0008006" key="3">
    <source>
        <dbReference type="Google" id="ProtNLM"/>
    </source>
</evidence>
<protein>
    <recommendedName>
        <fullName evidence="3">Biosynthesis protein PigD</fullName>
    </recommendedName>
</protein>
<accession>A0ABM8EDZ4</accession>
<evidence type="ECO:0000313" key="2">
    <source>
        <dbReference type="Proteomes" id="UP001317629"/>
    </source>
</evidence>
<geneLocation type="plasmid" evidence="1 2">
    <name>pSS37A-Re-1</name>
</geneLocation>
<dbReference type="RefSeq" id="WP_281932202.1">
    <property type="nucleotide sequence ID" value="NZ_AP027143.1"/>
</dbReference>
<keyword evidence="2" id="KW-1185">Reference proteome</keyword>
<dbReference type="SUPFAM" id="SSF52518">
    <property type="entry name" value="Thiamin diphosphate-binding fold (THDP-binding)"/>
    <property type="match status" value="1"/>
</dbReference>
<dbReference type="InterPro" id="IPR029061">
    <property type="entry name" value="THDP-binding"/>
</dbReference>
<keyword evidence="1" id="KW-0614">Plasmid</keyword>
<gene>
    <name evidence="1" type="ORF">SS37A_37650</name>
</gene>
<dbReference type="Gene3D" id="3.40.50.970">
    <property type="match status" value="1"/>
</dbReference>
<sequence>METSISIAVVVVTRSQSFFQTGVSVINDIKTDVFHRVFVDAEWPCGQDDLVEDSVYSEAREKAIRFLSSRKDRLTLLVVQSSTLERVAGKLIALRERTEGGFQVGMAFVDFSDSDFAAMSIDDFDRALADFYATLGDASIPAFQSSFSTVVFQRPGFARIQYHPMNYIRCVMPQEREVLQTRLLCLWMDFFEMSYANQRVKPGAARRPKSALAEILAAFLTERAGSNWLMFYYTGSVVSTLINALENCCQNVGAAVLRGPNEHSLACGAMANWQLYSKPFVIVVTSGMIDEFKGTLANLREARAKGFIVCAEQRLNSWFAFQATITPDEDSREVVKARRLPCVYMDDPERLAEDLQIAATLYDAGEGPVVLLATRAVMDVSGPIEACLPPAHNLTGPFATAEGDPPELTAVMDLLNNGPDKVLWQCGPMEDDELELVLDISDRAGVALTDSLAYPGSIPKFRNGERNANFLGTLGVYAFSERVYRFLHTDGRINPPNEQCLFFVKSKISQIATPFTEAKLGRSFDIVQVTQNPAHISPFTDHPLVMDSRAFLQAVDRRLDVDPARRQRRIAAMSALCDTPSDIISKLPAAPMSPNYFFHQFSRLIEGLIVADGYDYTGVYDVGRCGISAVRNVPRTRRGFSGWYGRALMGDALLATMSLAHTCPTDLIAFVGDGARAMVPDVLPSMAENILAQAPLGDKTITIFTFFNGGLSAINTYQELVLFNRTSRQMRLVNIAAEEWEENICGLKVVSRTLDSFDAQMLKCALLERGRLNLFNVNLSHNNEGDGLSLASAKGWQRDGAFVKQPALRSRLNAAGAEVRDLTEEFGI</sequence>
<dbReference type="Gene3D" id="3.40.50.1220">
    <property type="entry name" value="TPP-binding domain"/>
    <property type="match status" value="1"/>
</dbReference>
<reference evidence="1 2" key="1">
    <citation type="journal article" date="2023" name="Int. J. Syst. Evol. Microbiol.">
        <title>Methylocystis iwaonis sp. nov., a type II methane-oxidizing bacterium from surface soil of a rice paddy field in Japan, and emended description of the genus Methylocystis (ex Whittenbury et al. 1970) Bowman et al. 1993.</title>
        <authorList>
            <person name="Kaise H."/>
            <person name="Sawadogo J.B."/>
            <person name="Alam M.S."/>
            <person name="Ueno C."/>
            <person name="Dianou D."/>
            <person name="Shinjo R."/>
            <person name="Asakawa S."/>
        </authorList>
    </citation>
    <scope>NUCLEOTIDE SEQUENCE [LARGE SCALE GENOMIC DNA]</scope>
    <source>
        <strain evidence="1 2">SS37A-Re</strain>
    </source>
</reference>
<proteinExistence type="predicted"/>